<dbReference type="Pfam" id="PF07995">
    <property type="entry name" value="GSDH"/>
    <property type="match status" value="1"/>
</dbReference>
<dbReference type="InterPro" id="IPR011042">
    <property type="entry name" value="6-blade_b-propeller_TolB-like"/>
</dbReference>
<evidence type="ECO:0000259" key="1">
    <source>
        <dbReference type="Pfam" id="PF07995"/>
    </source>
</evidence>
<organism evidence="2">
    <name type="scientific">marine metagenome</name>
    <dbReference type="NCBI Taxonomy" id="408172"/>
    <lineage>
        <taxon>unclassified sequences</taxon>
        <taxon>metagenomes</taxon>
        <taxon>ecological metagenomes</taxon>
    </lineage>
</organism>
<gene>
    <name evidence="2" type="ORF">METZ01_LOCUS255124</name>
</gene>
<name>A0A382IRG0_9ZZZZ</name>
<dbReference type="PANTHER" id="PTHR19328">
    <property type="entry name" value="HEDGEHOG-INTERACTING PROTEIN"/>
    <property type="match status" value="1"/>
</dbReference>
<dbReference type="InterPro" id="IPR011041">
    <property type="entry name" value="Quinoprot_gluc/sorb_DH_b-prop"/>
</dbReference>
<proteinExistence type="predicted"/>
<feature type="domain" description="Glucose/Sorbosone dehydrogenase" evidence="1">
    <location>
        <begin position="51"/>
        <end position="289"/>
    </location>
</feature>
<dbReference type="InterPro" id="IPR012938">
    <property type="entry name" value="Glc/Sorbosone_DH"/>
</dbReference>
<protein>
    <recommendedName>
        <fullName evidence="1">Glucose/Sorbosone dehydrogenase domain-containing protein</fullName>
    </recommendedName>
</protein>
<dbReference type="PANTHER" id="PTHR19328:SF75">
    <property type="entry name" value="ALDOSE SUGAR DEHYDROGENASE YLII"/>
    <property type="match status" value="1"/>
</dbReference>
<accession>A0A382IRG0</accession>
<dbReference type="AlphaFoldDB" id="A0A382IRG0"/>
<reference evidence="2" key="1">
    <citation type="submission" date="2018-05" db="EMBL/GenBank/DDBJ databases">
        <authorList>
            <person name="Lanie J.A."/>
            <person name="Ng W.-L."/>
            <person name="Kazmierczak K.M."/>
            <person name="Andrzejewski T.M."/>
            <person name="Davidsen T.M."/>
            <person name="Wayne K.J."/>
            <person name="Tettelin H."/>
            <person name="Glass J.I."/>
            <person name="Rusch D."/>
            <person name="Podicherti R."/>
            <person name="Tsui H.-C.T."/>
            <person name="Winkler M.E."/>
        </authorList>
    </citation>
    <scope>NUCLEOTIDE SEQUENCE</scope>
</reference>
<sequence>MKLFVAFLFLPLGAFAAERVPWKTSRVTGSPEPPPSYLAEVIWPHLRLDNVLDVAHLPSCRRIFLVGRKGEILSLPDDLETEKPKPVIFGDLGKAVPNLENLLGMTFHPKYAENREVFFFYVDKREGPEPKSRIGRFKTLPKSDPLRLDPTSEEILITFPSGGHNGGHLQFGPEDGMLYFSLGDLAPPSPPDPENTGQDVTDLAGSILRIDVDHRDKDKGLAYRIPPDNPFLEVPRARPEVWAYGLRNPWKMCFHPRTGDLWVADVGWESWELLHKVDRGGNYGWSVIEGPLVVKPDQSHGPSHISPPVIHYSHVEG</sequence>
<feature type="non-terminal residue" evidence="2">
    <location>
        <position position="317"/>
    </location>
</feature>
<dbReference type="EMBL" id="UINC01069129">
    <property type="protein sequence ID" value="SVC02270.1"/>
    <property type="molecule type" value="Genomic_DNA"/>
</dbReference>
<dbReference type="Gene3D" id="2.120.10.30">
    <property type="entry name" value="TolB, C-terminal domain"/>
    <property type="match status" value="1"/>
</dbReference>
<dbReference type="SUPFAM" id="SSF50952">
    <property type="entry name" value="Soluble quinoprotein glucose dehydrogenase"/>
    <property type="match status" value="1"/>
</dbReference>
<evidence type="ECO:0000313" key="2">
    <source>
        <dbReference type="EMBL" id="SVC02270.1"/>
    </source>
</evidence>